<evidence type="ECO:0000313" key="2">
    <source>
        <dbReference type="EMBL" id="RCK61300.1"/>
    </source>
</evidence>
<dbReference type="Proteomes" id="UP000253508">
    <property type="component" value="Unassembled WGS sequence"/>
</dbReference>
<keyword evidence="1" id="KW-0812">Transmembrane</keyword>
<gene>
    <name evidence="2" type="ORF">DTO57_01205</name>
</gene>
<feature type="transmembrane region" description="Helical" evidence="1">
    <location>
        <begin position="89"/>
        <end position="110"/>
    </location>
</feature>
<protein>
    <submittedName>
        <fullName evidence="2">Uncharacterized protein</fullName>
    </submittedName>
</protein>
<feature type="transmembrane region" description="Helical" evidence="1">
    <location>
        <begin position="122"/>
        <end position="141"/>
    </location>
</feature>
<sequence length="143" mass="15575">MPADGSQGPSPVSPEHAQGLLDSIPRRPRRVFTARDHLSTAATVLLSFAAGLLTMVGHVWWAIPLALGAIVIAHGWIKSRLDRPNEPRLKGASVATAFTVWLLIPIWRVLVHGETVPLPEGFLFAALAPAAWLVLYLVLLIRR</sequence>
<feature type="transmembrane region" description="Helical" evidence="1">
    <location>
        <begin position="59"/>
        <end position="77"/>
    </location>
</feature>
<dbReference type="OrthoDB" id="4965974at2"/>
<proteinExistence type="predicted"/>
<comment type="caution">
    <text evidence="2">The sequence shown here is derived from an EMBL/GenBank/DDBJ whole genome shotgun (WGS) entry which is preliminary data.</text>
</comment>
<organism evidence="2 3">
    <name type="scientific">Microbacterium sorbitolivorans</name>
    <dbReference type="NCBI Taxonomy" id="1867410"/>
    <lineage>
        <taxon>Bacteria</taxon>
        <taxon>Bacillati</taxon>
        <taxon>Actinomycetota</taxon>
        <taxon>Actinomycetes</taxon>
        <taxon>Micrococcales</taxon>
        <taxon>Microbacteriaceae</taxon>
        <taxon>Microbacterium</taxon>
    </lineage>
</organism>
<keyword evidence="3" id="KW-1185">Reference proteome</keyword>
<dbReference type="EMBL" id="QORO01000001">
    <property type="protein sequence ID" value="RCK61300.1"/>
    <property type="molecule type" value="Genomic_DNA"/>
</dbReference>
<evidence type="ECO:0000256" key="1">
    <source>
        <dbReference type="SAM" id="Phobius"/>
    </source>
</evidence>
<keyword evidence="1" id="KW-0472">Membrane</keyword>
<keyword evidence="1" id="KW-1133">Transmembrane helix</keyword>
<accession>A0A367Y6R6</accession>
<name>A0A367Y6R6_9MICO</name>
<dbReference type="RefSeq" id="WP_114116407.1">
    <property type="nucleotide sequence ID" value="NZ_BMHU01000001.1"/>
</dbReference>
<reference evidence="2 3" key="1">
    <citation type="submission" date="2018-07" db="EMBL/GenBank/DDBJ databases">
        <title>Microbacterium endoborsara sp. nov., a novel actinobacterium isolated from Borszczowia aralocaspica.</title>
        <authorList>
            <person name="An D."/>
        </authorList>
    </citation>
    <scope>NUCLEOTIDE SEQUENCE [LARGE SCALE GENOMIC DNA]</scope>
    <source>
        <strain evidence="2 3">C1.15228</strain>
    </source>
</reference>
<dbReference type="AlphaFoldDB" id="A0A367Y6R6"/>
<evidence type="ECO:0000313" key="3">
    <source>
        <dbReference type="Proteomes" id="UP000253508"/>
    </source>
</evidence>